<dbReference type="SUPFAM" id="SSF57829">
    <property type="entry name" value="Zn-binding ribosomal proteins"/>
    <property type="match status" value="1"/>
</dbReference>
<evidence type="ECO:0000256" key="1">
    <source>
        <dbReference type="ARBA" id="ARBA00022980"/>
    </source>
</evidence>
<gene>
    <name evidence="3" type="ORF">FB566_4496</name>
</gene>
<dbReference type="GO" id="GO:0005840">
    <property type="term" value="C:ribosome"/>
    <property type="evidence" value="ECO:0007669"/>
    <property type="project" value="UniProtKB-KW"/>
</dbReference>
<sequence length="48" mass="5456">MSSRAVPYFCPYCGDEDLRPHPDGGWHCRACTRVFTVKMQGLVIENDP</sequence>
<reference evidence="3 4" key="1">
    <citation type="submission" date="2019-06" db="EMBL/GenBank/DDBJ databases">
        <title>Sequencing the genomes of 1000 actinobacteria strains.</title>
        <authorList>
            <person name="Klenk H.-P."/>
        </authorList>
    </citation>
    <scope>NUCLEOTIDE SEQUENCE [LARGE SCALE GENOMIC DNA]</scope>
    <source>
        <strain evidence="3 4">DSM 45928</strain>
    </source>
</reference>
<comment type="caution">
    <text evidence="3">The sequence shown here is derived from an EMBL/GenBank/DDBJ whole genome shotgun (WGS) entry which is preliminary data.</text>
</comment>
<organism evidence="3 4">
    <name type="scientific">Stackebrandtia endophytica</name>
    <dbReference type="NCBI Taxonomy" id="1496996"/>
    <lineage>
        <taxon>Bacteria</taxon>
        <taxon>Bacillati</taxon>
        <taxon>Actinomycetota</taxon>
        <taxon>Actinomycetes</taxon>
        <taxon>Glycomycetales</taxon>
        <taxon>Glycomycetaceae</taxon>
        <taxon>Stackebrandtia</taxon>
    </lineage>
</organism>
<dbReference type="InterPro" id="IPR011332">
    <property type="entry name" value="Ribosomal_zn-bd"/>
</dbReference>
<keyword evidence="4" id="KW-1185">Reference proteome</keyword>
<dbReference type="RefSeq" id="WP_170183418.1">
    <property type="nucleotide sequence ID" value="NZ_JBHTGS010000002.1"/>
</dbReference>
<accession>A0A543B239</accession>
<evidence type="ECO:0000313" key="3">
    <source>
        <dbReference type="EMBL" id="TQL78899.1"/>
    </source>
</evidence>
<dbReference type="GO" id="GO:1990904">
    <property type="term" value="C:ribonucleoprotein complex"/>
    <property type="evidence" value="ECO:0007669"/>
    <property type="project" value="UniProtKB-KW"/>
</dbReference>
<evidence type="ECO:0008006" key="5">
    <source>
        <dbReference type="Google" id="ProtNLM"/>
    </source>
</evidence>
<dbReference type="Gene3D" id="2.20.25.30">
    <property type="match status" value="1"/>
</dbReference>
<dbReference type="InParanoid" id="A0A543B239"/>
<evidence type="ECO:0000313" key="4">
    <source>
        <dbReference type="Proteomes" id="UP000317043"/>
    </source>
</evidence>
<dbReference type="Proteomes" id="UP000317043">
    <property type="component" value="Unassembled WGS sequence"/>
</dbReference>
<keyword evidence="1" id="KW-0689">Ribosomal protein</keyword>
<dbReference type="AlphaFoldDB" id="A0A543B239"/>
<evidence type="ECO:0000256" key="2">
    <source>
        <dbReference type="ARBA" id="ARBA00023274"/>
    </source>
</evidence>
<dbReference type="InterPro" id="IPR011331">
    <property type="entry name" value="Ribosomal_eL37/eL43"/>
</dbReference>
<proteinExistence type="predicted"/>
<dbReference type="GO" id="GO:0003735">
    <property type="term" value="F:structural constituent of ribosome"/>
    <property type="evidence" value="ECO:0007669"/>
    <property type="project" value="InterPro"/>
</dbReference>
<name>A0A543B239_9ACTN</name>
<dbReference type="GO" id="GO:0006412">
    <property type="term" value="P:translation"/>
    <property type="evidence" value="ECO:0007669"/>
    <property type="project" value="InterPro"/>
</dbReference>
<dbReference type="EMBL" id="VFOW01000001">
    <property type="protein sequence ID" value="TQL78899.1"/>
    <property type="molecule type" value="Genomic_DNA"/>
</dbReference>
<keyword evidence="2" id="KW-0687">Ribonucleoprotein</keyword>
<protein>
    <recommendedName>
        <fullName evidence="5">Insertion element protein</fullName>
    </recommendedName>
</protein>